<keyword evidence="5" id="KW-0812">Transmembrane</keyword>
<dbReference type="InterPro" id="IPR009722">
    <property type="entry name" value="YjiK/CarP"/>
</dbReference>
<dbReference type="EMBL" id="RBXP01000014">
    <property type="protein sequence ID" value="RKT58575.1"/>
    <property type="molecule type" value="Genomic_DNA"/>
</dbReference>
<protein>
    <submittedName>
        <fullName evidence="6">Uncharacterized protein YjiK</fullName>
    </submittedName>
</protein>
<evidence type="ECO:0000313" key="7">
    <source>
        <dbReference type="Proteomes" id="UP000270626"/>
    </source>
</evidence>
<evidence type="ECO:0000256" key="4">
    <source>
        <dbReference type="ARBA" id="ARBA00023136"/>
    </source>
</evidence>
<keyword evidence="3" id="KW-1003">Cell membrane</keyword>
<comment type="caution">
    <text evidence="6">The sequence shown here is derived from an EMBL/GenBank/DDBJ whole genome shotgun (WGS) entry which is preliminary data.</text>
</comment>
<dbReference type="Gene3D" id="2.120.10.30">
    <property type="entry name" value="TolB, C-terminal domain"/>
    <property type="match status" value="1"/>
</dbReference>
<dbReference type="CDD" id="cd09971">
    <property type="entry name" value="SdiA-regulated"/>
    <property type="match status" value="1"/>
</dbReference>
<organism evidence="6 7">
    <name type="scientific">Azonexus fungiphilus</name>
    <dbReference type="NCBI Taxonomy" id="146940"/>
    <lineage>
        <taxon>Bacteria</taxon>
        <taxon>Pseudomonadati</taxon>
        <taxon>Pseudomonadota</taxon>
        <taxon>Betaproteobacteria</taxon>
        <taxon>Rhodocyclales</taxon>
        <taxon>Azonexaceae</taxon>
        <taxon>Azonexus</taxon>
    </lineage>
</organism>
<evidence type="ECO:0000256" key="1">
    <source>
        <dbReference type="ARBA" id="ARBA00004236"/>
    </source>
</evidence>
<comment type="subcellular location">
    <subcellularLocation>
        <location evidence="1">Cell membrane</location>
    </subcellularLocation>
</comment>
<evidence type="ECO:0000256" key="2">
    <source>
        <dbReference type="ARBA" id="ARBA00009852"/>
    </source>
</evidence>
<dbReference type="Pfam" id="PF06977">
    <property type="entry name" value="SdiA-regulated"/>
    <property type="match status" value="1"/>
</dbReference>
<evidence type="ECO:0000313" key="6">
    <source>
        <dbReference type="EMBL" id="RKT58575.1"/>
    </source>
</evidence>
<comment type="similarity">
    <text evidence="2">Belongs to the YjiK family.</text>
</comment>
<reference evidence="6 7" key="1">
    <citation type="submission" date="2018-10" db="EMBL/GenBank/DDBJ databases">
        <title>Genomic Encyclopedia of Type Strains, Phase IV (KMG-IV): sequencing the most valuable type-strain genomes for metagenomic binning, comparative biology and taxonomic classification.</title>
        <authorList>
            <person name="Goeker M."/>
        </authorList>
    </citation>
    <scope>NUCLEOTIDE SEQUENCE [LARGE SCALE GENOMIC DNA]</scope>
    <source>
        <strain evidence="6 7">DSM 23841</strain>
    </source>
</reference>
<dbReference type="SUPFAM" id="SSF50956">
    <property type="entry name" value="Thermostable phytase (3-phytase)"/>
    <property type="match status" value="1"/>
</dbReference>
<sequence length="321" mass="34599">MSQASSSALPALAAFLVRRQRVRLPGMRWLLAVLLLVATGFVLVVAQPRLALAWAQFAADAGERERAVWLPDYRVEIEALPLAGIADDVSGLTYDPDRGTLFAITNARPEILELSLSGEVLRRIPVSGLGDPEAIEYVGPGRYVVTDERRQALVEIRLDPATRVVDAAAARQLMIGIGRNGNKGFEGLAYDRAGDRLFVAKERDPQRIFEVRGFPQAAAIEIAEDRARDAALPGKDLSSLHFDAASGHLLALSDQSRLLVEFDTAGKPLSSLSLQAGRSGLQQAVPQAEGVAMDSRGNLYLVSEPNLFYRFSRPSAAGSAG</sequence>
<dbReference type="AlphaFoldDB" id="A0A495WCV9"/>
<dbReference type="RefSeq" id="WP_211329760.1">
    <property type="nucleotide sequence ID" value="NZ_RBXP01000014.1"/>
</dbReference>
<dbReference type="GO" id="GO:0005886">
    <property type="term" value="C:plasma membrane"/>
    <property type="evidence" value="ECO:0007669"/>
    <property type="project" value="UniProtKB-SubCell"/>
</dbReference>
<evidence type="ECO:0000256" key="5">
    <source>
        <dbReference type="SAM" id="Phobius"/>
    </source>
</evidence>
<keyword evidence="4 5" id="KW-0472">Membrane</keyword>
<gene>
    <name evidence="6" type="ORF">DFR40_1594</name>
</gene>
<proteinExistence type="inferred from homology"/>
<dbReference type="Proteomes" id="UP000270626">
    <property type="component" value="Unassembled WGS sequence"/>
</dbReference>
<name>A0A495WCV9_9RHOO</name>
<keyword evidence="5" id="KW-1133">Transmembrane helix</keyword>
<feature type="transmembrane region" description="Helical" evidence="5">
    <location>
        <begin position="29"/>
        <end position="46"/>
    </location>
</feature>
<dbReference type="InterPro" id="IPR011042">
    <property type="entry name" value="6-blade_b-propeller_TolB-like"/>
</dbReference>
<evidence type="ECO:0000256" key="3">
    <source>
        <dbReference type="ARBA" id="ARBA00022475"/>
    </source>
</evidence>
<keyword evidence="7" id="KW-1185">Reference proteome</keyword>
<accession>A0A495WCV9</accession>